<evidence type="ECO:0000313" key="4">
    <source>
        <dbReference type="EMBL" id="ADK84043.1"/>
    </source>
</evidence>
<dbReference type="PROSITE" id="PS51782">
    <property type="entry name" value="LYSM"/>
    <property type="match status" value="1"/>
</dbReference>
<dbReference type="InterPro" id="IPR018392">
    <property type="entry name" value="LysM"/>
</dbReference>
<dbReference type="CDD" id="cd00118">
    <property type="entry name" value="LysM"/>
    <property type="match status" value="1"/>
</dbReference>
<feature type="coiled-coil region" evidence="1">
    <location>
        <begin position="75"/>
        <end position="102"/>
    </location>
</feature>
<name>E1QEQ7_DESB2</name>
<dbReference type="SMART" id="SM00257">
    <property type="entry name" value="LysM"/>
    <property type="match status" value="1"/>
</dbReference>
<dbReference type="Proteomes" id="UP000009047">
    <property type="component" value="Chromosome"/>
</dbReference>
<keyword evidence="5" id="KW-1185">Reference proteome</keyword>
<gene>
    <name evidence="4" type="ordered locus">Deba_0671</name>
</gene>
<protein>
    <submittedName>
        <fullName evidence="4">Peptidoglycan-binding lysin domain protein</fullName>
    </submittedName>
</protein>
<dbReference type="EMBL" id="CP002085">
    <property type="protein sequence ID" value="ADK84043.1"/>
    <property type="molecule type" value="Genomic_DNA"/>
</dbReference>
<dbReference type="STRING" id="644282.Deba_0671"/>
<dbReference type="SUPFAM" id="SSF54106">
    <property type="entry name" value="LysM domain"/>
    <property type="match status" value="1"/>
</dbReference>
<dbReference type="KEGG" id="dbr:Deba_0671"/>
<dbReference type="HOGENOM" id="CLU_1018320_0_0_7"/>
<dbReference type="RefSeq" id="WP_013257498.1">
    <property type="nucleotide sequence ID" value="NC_014365.1"/>
</dbReference>
<feature type="domain" description="LysM" evidence="3">
    <location>
        <begin position="222"/>
        <end position="267"/>
    </location>
</feature>
<keyword evidence="2" id="KW-0472">Membrane</keyword>
<evidence type="ECO:0000259" key="3">
    <source>
        <dbReference type="PROSITE" id="PS51782"/>
    </source>
</evidence>
<reference evidence="4 5" key="1">
    <citation type="journal article" date="2010" name="Stand. Genomic Sci.">
        <title>Complete genome sequence of Desulfarculus baarsii type strain (2st14).</title>
        <authorList>
            <person name="Sun H."/>
            <person name="Spring S."/>
            <person name="Lapidus A."/>
            <person name="Davenport K."/>
            <person name="Del Rio T.G."/>
            <person name="Tice H."/>
            <person name="Nolan M."/>
            <person name="Copeland A."/>
            <person name="Cheng J.F."/>
            <person name="Lucas S."/>
            <person name="Tapia R."/>
            <person name="Goodwin L."/>
            <person name="Pitluck S."/>
            <person name="Ivanova N."/>
            <person name="Pagani I."/>
            <person name="Mavromatis K."/>
            <person name="Ovchinnikova G."/>
            <person name="Pati A."/>
            <person name="Chen A."/>
            <person name="Palaniappan K."/>
            <person name="Hauser L."/>
            <person name="Chang Y.J."/>
            <person name="Jeffries C.D."/>
            <person name="Detter J.C."/>
            <person name="Han C."/>
            <person name="Rohde M."/>
            <person name="Brambilla E."/>
            <person name="Goker M."/>
            <person name="Woyke T."/>
            <person name="Bristow J."/>
            <person name="Eisen J.A."/>
            <person name="Markowitz V."/>
            <person name="Hugenholtz P."/>
            <person name="Kyrpides N.C."/>
            <person name="Klenk H.P."/>
            <person name="Land M."/>
        </authorList>
    </citation>
    <scope>NUCLEOTIDE SEQUENCE [LARGE SCALE GENOMIC DNA]</scope>
    <source>
        <strain evidence="5">ATCC 33931 / DSM 2075 / LMG 7858 / VKM B-1802 / 2st14</strain>
    </source>
</reference>
<proteinExistence type="predicted"/>
<feature type="transmembrane region" description="Helical" evidence="2">
    <location>
        <begin position="26"/>
        <end position="48"/>
    </location>
</feature>
<evidence type="ECO:0000313" key="5">
    <source>
        <dbReference type="Proteomes" id="UP000009047"/>
    </source>
</evidence>
<dbReference type="InterPro" id="IPR036779">
    <property type="entry name" value="LysM_dom_sf"/>
</dbReference>
<keyword evidence="2" id="KW-1133">Transmembrane helix</keyword>
<keyword evidence="2" id="KW-0812">Transmembrane</keyword>
<keyword evidence="1" id="KW-0175">Coiled coil</keyword>
<accession>E1QEQ7</accession>
<dbReference type="Gene3D" id="3.10.350.10">
    <property type="entry name" value="LysM domain"/>
    <property type="match status" value="1"/>
</dbReference>
<dbReference type="Pfam" id="PF01476">
    <property type="entry name" value="LysM"/>
    <property type="match status" value="1"/>
</dbReference>
<sequence>MGRSVKRNIDVHGMAQRLKKIKLSSLEAVLGGLILVGMLYLVSIWMGAFGAADRPATQAEAAPQKGKLNAAIVASERALARLEAMEADIEAMRRRMDEAGLGDDKPDGLFGGAREAGQSSALAAADPNVARKLDDLERRMGPFDKGNSAQRMTVMERLGRLERQMVLLAKWTNDVKNAMGQTAKGAAPSPTIAAVSGRQQTVKAAAVAKPKSKARAANNHRIVYKVRAGDTLARIARVHAVTIADIQRWNPDIGSGHRIMVGQGLVIFSGEAS</sequence>
<dbReference type="eggNOG" id="COG1388">
    <property type="taxonomic scope" value="Bacteria"/>
</dbReference>
<dbReference type="OrthoDB" id="1523598at2"/>
<evidence type="ECO:0000256" key="1">
    <source>
        <dbReference type="SAM" id="Coils"/>
    </source>
</evidence>
<evidence type="ECO:0000256" key="2">
    <source>
        <dbReference type="SAM" id="Phobius"/>
    </source>
</evidence>
<dbReference type="AlphaFoldDB" id="E1QEQ7"/>
<organism evidence="4 5">
    <name type="scientific">Desulfarculus baarsii (strain ATCC 33931 / DSM 2075 / LMG 7858 / VKM B-1802 / 2st14)</name>
    <dbReference type="NCBI Taxonomy" id="644282"/>
    <lineage>
        <taxon>Bacteria</taxon>
        <taxon>Pseudomonadati</taxon>
        <taxon>Thermodesulfobacteriota</taxon>
        <taxon>Desulfarculia</taxon>
        <taxon>Desulfarculales</taxon>
        <taxon>Desulfarculaceae</taxon>
        <taxon>Desulfarculus</taxon>
    </lineage>
</organism>